<dbReference type="SUPFAM" id="SSF53697">
    <property type="entry name" value="SIS domain"/>
    <property type="match status" value="1"/>
</dbReference>
<proteinExistence type="inferred from homology"/>
<accession>A0ABT0G3F3</accession>
<feature type="active site" description="Proton donor" evidence="7">
    <location>
        <position position="353"/>
    </location>
</feature>
<comment type="similarity">
    <text evidence="2 7 8">Belongs to the GPI family.</text>
</comment>
<dbReference type="EC" id="5.3.1.9" evidence="7"/>
<dbReference type="RefSeq" id="WP_242376337.1">
    <property type="nucleotide sequence ID" value="NZ_JAKRKC020000002.1"/>
</dbReference>
<keyword evidence="7" id="KW-0963">Cytoplasm</keyword>
<dbReference type="InterPro" id="IPR035482">
    <property type="entry name" value="SIS_PGI_2"/>
</dbReference>
<comment type="caution">
    <text evidence="9">The sequence shown here is derived from an EMBL/GenBank/DDBJ whole genome shotgun (WGS) entry which is preliminary data.</text>
</comment>
<feature type="active site" evidence="7">
    <location>
        <position position="504"/>
    </location>
</feature>
<dbReference type="InterPro" id="IPR018189">
    <property type="entry name" value="Phosphoglucose_isomerase_CS"/>
</dbReference>
<evidence type="ECO:0000256" key="3">
    <source>
        <dbReference type="ARBA" id="ARBA00022432"/>
    </source>
</evidence>
<dbReference type="PROSITE" id="PS51463">
    <property type="entry name" value="P_GLUCOSE_ISOMERASE_3"/>
    <property type="match status" value="1"/>
</dbReference>
<dbReference type="GO" id="GO:0004347">
    <property type="term" value="F:glucose-6-phosphate isomerase activity"/>
    <property type="evidence" value="ECO:0007669"/>
    <property type="project" value="UniProtKB-EC"/>
</dbReference>
<evidence type="ECO:0000313" key="10">
    <source>
        <dbReference type="Proteomes" id="UP001317259"/>
    </source>
</evidence>
<comment type="pathway">
    <text evidence="7">Carbohydrate biosynthesis; gluconeogenesis.</text>
</comment>
<comment type="pathway">
    <text evidence="1 7 8">Carbohydrate degradation; glycolysis; D-glyceraldehyde 3-phosphate and glycerone phosphate from D-glucose: step 2/4.</text>
</comment>
<dbReference type="EMBL" id="JAKRKC020000002">
    <property type="protein sequence ID" value="MCK2219140.1"/>
    <property type="molecule type" value="Genomic_DNA"/>
</dbReference>
<protein>
    <recommendedName>
        <fullName evidence="7">Glucose-6-phosphate isomerase</fullName>
        <shortName evidence="7">GPI</shortName>
        <ecNumber evidence="7">5.3.1.9</ecNumber>
    </recommendedName>
    <alternativeName>
        <fullName evidence="7">Phosphoglucose isomerase</fullName>
        <shortName evidence="7">PGI</shortName>
    </alternativeName>
    <alternativeName>
        <fullName evidence="7">Phosphohexose isomerase</fullName>
        <shortName evidence="7">PHI</shortName>
    </alternativeName>
</protein>
<dbReference type="NCBIfam" id="NF001211">
    <property type="entry name" value="PRK00179.1"/>
    <property type="match status" value="1"/>
</dbReference>
<evidence type="ECO:0000256" key="1">
    <source>
        <dbReference type="ARBA" id="ARBA00004926"/>
    </source>
</evidence>
<keyword evidence="5 7" id="KW-0413">Isomerase</keyword>
<evidence type="ECO:0000256" key="4">
    <source>
        <dbReference type="ARBA" id="ARBA00023152"/>
    </source>
</evidence>
<dbReference type="Gene3D" id="1.10.1390.10">
    <property type="match status" value="1"/>
</dbReference>
<evidence type="ECO:0000256" key="2">
    <source>
        <dbReference type="ARBA" id="ARBA00006604"/>
    </source>
</evidence>
<keyword evidence="10" id="KW-1185">Reference proteome</keyword>
<dbReference type="InterPro" id="IPR046348">
    <property type="entry name" value="SIS_dom_sf"/>
</dbReference>
<evidence type="ECO:0000256" key="7">
    <source>
        <dbReference type="HAMAP-Rule" id="MF_00473"/>
    </source>
</evidence>
<dbReference type="PRINTS" id="PR00662">
    <property type="entry name" value="G6PISOMERASE"/>
</dbReference>
<feature type="active site" evidence="7">
    <location>
        <position position="384"/>
    </location>
</feature>
<organism evidence="9 10">
    <name type="scientific">Actinomadura luzonensis</name>
    <dbReference type="NCBI Taxonomy" id="2805427"/>
    <lineage>
        <taxon>Bacteria</taxon>
        <taxon>Bacillati</taxon>
        <taxon>Actinomycetota</taxon>
        <taxon>Actinomycetes</taxon>
        <taxon>Streptosporangiales</taxon>
        <taxon>Thermomonosporaceae</taxon>
        <taxon>Actinomadura</taxon>
    </lineage>
</organism>
<dbReference type="CDD" id="cd05016">
    <property type="entry name" value="SIS_PGI_2"/>
    <property type="match status" value="1"/>
</dbReference>
<evidence type="ECO:0000256" key="8">
    <source>
        <dbReference type="RuleBase" id="RU000612"/>
    </source>
</evidence>
<dbReference type="Pfam" id="PF00342">
    <property type="entry name" value="PGI"/>
    <property type="match status" value="1"/>
</dbReference>
<gene>
    <name evidence="7 9" type="primary">pgi</name>
    <name evidence="9" type="ORF">MF672_035885</name>
</gene>
<dbReference type="InterPro" id="IPR023096">
    <property type="entry name" value="G6P_Isomerase_C"/>
</dbReference>
<dbReference type="HAMAP" id="MF_00473">
    <property type="entry name" value="G6P_isomerase"/>
    <property type="match status" value="1"/>
</dbReference>
<dbReference type="PROSITE" id="PS00174">
    <property type="entry name" value="P_GLUCOSE_ISOMERASE_2"/>
    <property type="match status" value="1"/>
</dbReference>
<dbReference type="Gene3D" id="3.40.50.10490">
    <property type="entry name" value="Glucose-6-phosphate isomerase like protein, domain 1"/>
    <property type="match status" value="2"/>
</dbReference>
<keyword evidence="3 7" id="KW-0312">Gluconeogenesis</keyword>
<evidence type="ECO:0000313" key="9">
    <source>
        <dbReference type="EMBL" id="MCK2219140.1"/>
    </source>
</evidence>
<dbReference type="InterPro" id="IPR035476">
    <property type="entry name" value="SIS_PGI_1"/>
</dbReference>
<dbReference type="PANTHER" id="PTHR11469:SF1">
    <property type="entry name" value="GLUCOSE-6-PHOSPHATE ISOMERASE"/>
    <property type="match status" value="1"/>
</dbReference>
<evidence type="ECO:0000256" key="5">
    <source>
        <dbReference type="ARBA" id="ARBA00023235"/>
    </source>
</evidence>
<reference evidence="9 10" key="1">
    <citation type="submission" date="2022-04" db="EMBL/GenBank/DDBJ databases">
        <title>Genome draft of Actinomadura sp. ATCC 31491.</title>
        <authorList>
            <person name="Shi X."/>
            <person name="Du Y."/>
        </authorList>
    </citation>
    <scope>NUCLEOTIDE SEQUENCE [LARGE SCALE GENOMIC DNA]</scope>
    <source>
        <strain evidence="9 10">ATCC 31491</strain>
    </source>
</reference>
<dbReference type="Proteomes" id="UP001317259">
    <property type="component" value="Unassembled WGS sequence"/>
</dbReference>
<comment type="catalytic activity">
    <reaction evidence="6 7 8">
        <text>alpha-D-glucose 6-phosphate = beta-D-fructose 6-phosphate</text>
        <dbReference type="Rhea" id="RHEA:11816"/>
        <dbReference type="ChEBI" id="CHEBI:57634"/>
        <dbReference type="ChEBI" id="CHEBI:58225"/>
        <dbReference type="EC" id="5.3.1.9"/>
    </reaction>
</comment>
<keyword evidence="4 7" id="KW-0324">Glycolysis</keyword>
<dbReference type="InterPro" id="IPR001672">
    <property type="entry name" value="G6P_Isomerase"/>
</dbReference>
<dbReference type="CDD" id="cd05015">
    <property type="entry name" value="SIS_PGI_1"/>
    <property type="match status" value="1"/>
</dbReference>
<sequence>MNGDITQSQEWAALGKHQEELSGRHLRELFAADPGRAGRMTVTAGDLYLDYAKHRATEETIGLLVSLAERAGLRERIEAMFGGEHINVSEDRAVLHVALRMPREEELTVDGQDVPADVHAVLDKMSAFAERVRSKEWKGATGRPIETVVNIGIGGSDLGPAMAYEALRDYADAGVTARFVSNIDPADIVGNLRDLDPETTLFVVSSKTFTTLETLTNARVARRWLVEALGDDAVSKHFVAVSTNAEKVAEFGIDTANMFGFWDWVGGRYSYDGAIGLSLMIAVGPERFREMLAGFRVMDEHFRTAPFERNMPVIMGLLGIWYNDFFGAETRAVLPYSQRLHRFPAYLQQLTMESNGKSVRADGTPVTVQTGEIFWGEPGTNGQHAFYQLLHQGTRLVPADFIGFAEPYDDREGMHDQLTANLLAQTSALAFGKTAEEIAAEGTAAGIVPHKVMPGNRPTSTILAPKLTPSTLGQLVALYEHIVFVEGTIWGVDSFDQWGVELGKKMALDLAPALTSDEPPATFPDPSTERLVRRYRELRGRRA</sequence>
<dbReference type="PANTHER" id="PTHR11469">
    <property type="entry name" value="GLUCOSE-6-PHOSPHATE ISOMERASE"/>
    <property type="match status" value="1"/>
</dbReference>
<comment type="subcellular location">
    <subcellularLocation>
        <location evidence="7">Cytoplasm</location>
    </subcellularLocation>
</comment>
<evidence type="ECO:0000256" key="6">
    <source>
        <dbReference type="ARBA" id="ARBA00029321"/>
    </source>
</evidence>
<name>A0ABT0G3F3_9ACTN</name>
<comment type="function">
    <text evidence="7">Catalyzes the reversible isomerization of glucose-6-phosphate to fructose-6-phosphate.</text>
</comment>